<dbReference type="AlphaFoldDB" id="A0AAV6I6C3"/>
<comment type="caution">
    <text evidence="1">The sequence shown here is derived from an EMBL/GenBank/DDBJ whole genome shotgun (WGS) entry which is preliminary data.</text>
</comment>
<dbReference type="GO" id="GO:0015035">
    <property type="term" value="F:protein-disulfide reductase activity"/>
    <property type="evidence" value="ECO:0007669"/>
    <property type="project" value="InterPro"/>
</dbReference>
<dbReference type="InterPro" id="IPR044691">
    <property type="entry name" value="DCC1_Trx"/>
</dbReference>
<dbReference type="InterPro" id="IPR036249">
    <property type="entry name" value="Thioredoxin-like_sf"/>
</dbReference>
<evidence type="ECO:0008006" key="3">
    <source>
        <dbReference type="Google" id="ProtNLM"/>
    </source>
</evidence>
<protein>
    <recommendedName>
        <fullName evidence="3">Thiol-disulfide oxudoreductase DCC</fullName>
    </recommendedName>
</protein>
<evidence type="ECO:0000313" key="2">
    <source>
        <dbReference type="Proteomes" id="UP000823749"/>
    </source>
</evidence>
<dbReference type="Pfam" id="PF04134">
    <property type="entry name" value="DCC1-like"/>
    <property type="match status" value="1"/>
</dbReference>
<dbReference type="Proteomes" id="UP000823749">
    <property type="component" value="Chromosome 12"/>
</dbReference>
<keyword evidence="2" id="KW-1185">Reference proteome</keyword>
<reference evidence="1" key="1">
    <citation type="submission" date="2020-08" db="EMBL/GenBank/DDBJ databases">
        <title>Plant Genome Project.</title>
        <authorList>
            <person name="Zhang R.-G."/>
        </authorList>
    </citation>
    <scope>NUCLEOTIDE SEQUENCE</scope>
    <source>
        <strain evidence="1">WSP0</strain>
        <tissue evidence="1">Leaf</tissue>
    </source>
</reference>
<dbReference type="PANTHER" id="PTHR34290">
    <property type="entry name" value="SI:CH73-390P7.2"/>
    <property type="match status" value="1"/>
</dbReference>
<proteinExistence type="predicted"/>
<evidence type="ECO:0000313" key="1">
    <source>
        <dbReference type="EMBL" id="KAG5522894.1"/>
    </source>
</evidence>
<sequence length="259" mass="29179">MAAIRGAVSIGRKANSSLFPVPRYLRTRFHVPAASHPFHGPISHAHRPSGLKYPIRAIHEATVNPVAPSKDDVGKSPDNWKVKMLYDGECPLCMREVNMLRERDKQYGAIKFVDISSDEYSPKENQGLDYETVMGRIHAILSDGTVVTDVEAFRKLYEAVDLGWVYAITKYKPIATIADAVYGVWAKYRLQITGRPSLEEVLEARKNKFDISNKHFESLVDNISVEEVLHLSVKHAMTARFARCKLSQLLLAVKNKGSW</sequence>
<gene>
    <name evidence="1" type="ORF">RHGRI_034891</name>
</gene>
<organism evidence="1 2">
    <name type="scientific">Rhododendron griersonianum</name>
    <dbReference type="NCBI Taxonomy" id="479676"/>
    <lineage>
        <taxon>Eukaryota</taxon>
        <taxon>Viridiplantae</taxon>
        <taxon>Streptophyta</taxon>
        <taxon>Embryophyta</taxon>
        <taxon>Tracheophyta</taxon>
        <taxon>Spermatophyta</taxon>
        <taxon>Magnoliopsida</taxon>
        <taxon>eudicotyledons</taxon>
        <taxon>Gunneridae</taxon>
        <taxon>Pentapetalae</taxon>
        <taxon>asterids</taxon>
        <taxon>Ericales</taxon>
        <taxon>Ericaceae</taxon>
        <taxon>Ericoideae</taxon>
        <taxon>Rhodoreae</taxon>
        <taxon>Rhododendron</taxon>
    </lineage>
</organism>
<name>A0AAV6I6C3_9ERIC</name>
<accession>A0AAV6I6C3</accession>
<dbReference type="EMBL" id="JACTNZ010000012">
    <property type="protein sequence ID" value="KAG5522894.1"/>
    <property type="molecule type" value="Genomic_DNA"/>
</dbReference>
<dbReference type="PANTHER" id="PTHR34290:SF2">
    <property type="entry name" value="OS04G0668800 PROTEIN"/>
    <property type="match status" value="1"/>
</dbReference>
<dbReference type="SUPFAM" id="SSF52833">
    <property type="entry name" value="Thioredoxin-like"/>
    <property type="match status" value="1"/>
</dbReference>
<dbReference type="InterPro" id="IPR007263">
    <property type="entry name" value="DCC1-like"/>
</dbReference>